<evidence type="ECO:0000256" key="1">
    <source>
        <dbReference type="SAM" id="MobiDB-lite"/>
    </source>
</evidence>
<proteinExistence type="predicted"/>
<dbReference type="EMBL" id="JAFEMO010000011">
    <property type="protein sequence ID" value="KAH7557660.1"/>
    <property type="molecule type" value="Genomic_DNA"/>
</dbReference>
<evidence type="ECO:0000313" key="5">
    <source>
        <dbReference type="Proteomes" id="UP000827721"/>
    </source>
</evidence>
<feature type="region of interest" description="Disordered" evidence="1">
    <location>
        <begin position="28"/>
        <end position="48"/>
    </location>
</feature>
<dbReference type="Proteomes" id="UP000827721">
    <property type="component" value="Unassembled WGS sequence"/>
</dbReference>
<feature type="transmembrane region" description="Helical" evidence="2">
    <location>
        <begin position="53"/>
        <end position="73"/>
    </location>
</feature>
<organism evidence="4 5">
    <name type="scientific">Xanthoceras sorbifolium</name>
    <dbReference type="NCBI Taxonomy" id="99658"/>
    <lineage>
        <taxon>Eukaryota</taxon>
        <taxon>Viridiplantae</taxon>
        <taxon>Streptophyta</taxon>
        <taxon>Embryophyta</taxon>
        <taxon>Tracheophyta</taxon>
        <taxon>Spermatophyta</taxon>
        <taxon>Magnoliopsida</taxon>
        <taxon>eudicotyledons</taxon>
        <taxon>Gunneridae</taxon>
        <taxon>Pentapetalae</taxon>
        <taxon>rosids</taxon>
        <taxon>malvids</taxon>
        <taxon>Sapindales</taxon>
        <taxon>Sapindaceae</taxon>
        <taxon>Xanthoceroideae</taxon>
        <taxon>Xanthoceras</taxon>
    </lineage>
</organism>
<dbReference type="InterPro" id="IPR056635">
    <property type="entry name" value="DUF7733"/>
</dbReference>
<sequence>MSGGVGPTGSDISLPKEEEAAFKLHDDTAAPGSSLKSKTATETTPSTPRRHMFLNFHQLNALAVIIVLSASGMVSPEDFGFVIFSLVYIFFLSRVAFPTLHPSHVSPVFDVKSKLFRLYVYVGAAVGLFLPIAYIFEGIFEGDQEGIKEATPHVFLLASQIFMEGVSFSDRFSIPIRVLVPVMYNARRILTLLDWLRNEISKNEEDYKGTARRLYVGRALAVANMAFWSFNLFGLLLPVYLPRGFKKYYTAKIKD</sequence>
<name>A0ABQ8HGC9_9ROSI</name>
<dbReference type="Pfam" id="PF24867">
    <property type="entry name" value="DUF7733"/>
    <property type="match status" value="1"/>
</dbReference>
<keyword evidence="2" id="KW-1133">Transmembrane helix</keyword>
<dbReference type="PANTHER" id="PTHR33829">
    <property type="entry name" value="OSJNBA0044M19.10 PROTEIN"/>
    <property type="match status" value="1"/>
</dbReference>
<feature type="transmembrane region" description="Helical" evidence="2">
    <location>
        <begin position="118"/>
        <end position="136"/>
    </location>
</feature>
<comment type="caution">
    <text evidence="4">The sequence shown here is derived from an EMBL/GenBank/DDBJ whole genome shotgun (WGS) entry which is preliminary data.</text>
</comment>
<evidence type="ECO:0000259" key="3">
    <source>
        <dbReference type="Pfam" id="PF24867"/>
    </source>
</evidence>
<reference evidence="4 5" key="1">
    <citation type="submission" date="2021-02" db="EMBL/GenBank/DDBJ databases">
        <title>Plant Genome Project.</title>
        <authorList>
            <person name="Zhang R.-G."/>
        </authorList>
    </citation>
    <scope>NUCLEOTIDE SEQUENCE [LARGE SCALE GENOMIC DNA]</scope>
    <source>
        <tissue evidence="4">Leaves</tissue>
    </source>
</reference>
<feature type="compositionally biased region" description="Polar residues" evidence="1">
    <location>
        <begin position="34"/>
        <end position="47"/>
    </location>
</feature>
<protein>
    <recommendedName>
        <fullName evidence="3">DUF7733 domain-containing protein</fullName>
    </recommendedName>
</protein>
<keyword evidence="2" id="KW-0812">Transmembrane</keyword>
<keyword evidence="2" id="KW-0472">Membrane</keyword>
<keyword evidence="5" id="KW-1185">Reference proteome</keyword>
<feature type="domain" description="DUF7733" evidence="3">
    <location>
        <begin position="55"/>
        <end position="249"/>
    </location>
</feature>
<evidence type="ECO:0000313" key="4">
    <source>
        <dbReference type="EMBL" id="KAH7557660.1"/>
    </source>
</evidence>
<dbReference type="PANTHER" id="PTHR33829:SF1">
    <property type="entry name" value="TRANSMEMBRANE PROTEIN"/>
    <property type="match status" value="1"/>
</dbReference>
<gene>
    <name evidence="4" type="ORF">JRO89_XS11G0198000</name>
</gene>
<feature type="transmembrane region" description="Helical" evidence="2">
    <location>
        <begin position="79"/>
        <end position="97"/>
    </location>
</feature>
<evidence type="ECO:0000256" key="2">
    <source>
        <dbReference type="SAM" id="Phobius"/>
    </source>
</evidence>
<accession>A0ABQ8HGC9</accession>
<feature type="transmembrane region" description="Helical" evidence="2">
    <location>
        <begin position="219"/>
        <end position="241"/>
    </location>
</feature>